<feature type="compositionally biased region" description="Basic and acidic residues" evidence="3">
    <location>
        <begin position="196"/>
        <end position="207"/>
    </location>
</feature>
<keyword evidence="1 2" id="KW-0694">RNA-binding</keyword>
<protein>
    <recommendedName>
        <fullName evidence="4">RRM domain-containing protein</fullName>
    </recommendedName>
</protein>
<feature type="domain" description="RRM" evidence="4">
    <location>
        <begin position="36"/>
        <end position="114"/>
    </location>
</feature>
<dbReference type="InterPro" id="IPR035979">
    <property type="entry name" value="RBD_domain_sf"/>
</dbReference>
<feature type="region of interest" description="Disordered" evidence="3">
    <location>
        <begin position="183"/>
        <end position="379"/>
    </location>
</feature>
<dbReference type="GO" id="GO:0003723">
    <property type="term" value="F:RNA binding"/>
    <property type="evidence" value="ECO:0007669"/>
    <property type="project" value="UniProtKB-UniRule"/>
</dbReference>
<dbReference type="InterPro" id="IPR051847">
    <property type="entry name" value="RNA_proc/Spliceosome_comp"/>
</dbReference>
<feature type="compositionally biased region" description="Acidic residues" evidence="3">
    <location>
        <begin position="123"/>
        <end position="132"/>
    </location>
</feature>
<evidence type="ECO:0000313" key="5">
    <source>
        <dbReference type="EMBL" id="GAX81117.1"/>
    </source>
</evidence>
<dbReference type="PANTHER" id="PTHR45880">
    <property type="entry name" value="RNA-BINDING MOTIF PROTEIN, X-LINKED 2"/>
    <property type="match status" value="1"/>
</dbReference>
<reference evidence="5 6" key="1">
    <citation type="submission" date="2017-08" db="EMBL/GenBank/DDBJ databases">
        <title>Acidophilic green algal genome provides insights into adaptation to an acidic environment.</title>
        <authorList>
            <person name="Hirooka S."/>
            <person name="Hirose Y."/>
            <person name="Kanesaki Y."/>
            <person name="Higuchi S."/>
            <person name="Fujiwara T."/>
            <person name="Onuma R."/>
            <person name="Era A."/>
            <person name="Ohbayashi R."/>
            <person name="Uzuka A."/>
            <person name="Nozaki H."/>
            <person name="Yoshikawa H."/>
            <person name="Miyagishima S.Y."/>
        </authorList>
    </citation>
    <scope>NUCLEOTIDE SEQUENCE [LARGE SCALE GENOMIC DNA]</scope>
    <source>
        <strain evidence="5 6">NIES-2499</strain>
    </source>
</reference>
<organism evidence="5 6">
    <name type="scientific">Chlamydomonas eustigma</name>
    <dbReference type="NCBI Taxonomy" id="1157962"/>
    <lineage>
        <taxon>Eukaryota</taxon>
        <taxon>Viridiplantae</taxon>
        <taxon>Chlorophyta</taxon>
        <taxon>core chlorophytes</taxon>
        <taxon>Chlorophyceae</taxon>
        <taxon>CS clade</taxon>
        <taxon>Chlamydomonadales</taxon>
        <taxon>Chlamydomonadaceae</taxon>
        <taxon>Chlamydomonas</taxon>
    </lineage>
</organism>
<keyword evidence="6" id="KW-1185">Reference proteome</keyword>
<dbReference type="Proteomes" id="UP000232323">
    <property type="component" value="Unassembled WGS sequence"/>
</dbReference>
<feature type="compositionally biased region" description="Basic and acidic residues" evidence="3">
    <location>
        <begin position="299"/>
        <end position="373"/>
    </location>
</feature>
<feature type="compositionally biased region" description="Low complexity" evidence="3">
    <location>
        <begin position="183"/>
        <end position="195"/>
    </location>
</feature>
<name>A0A250XDF2_9CHLO</name>
<evidence type="ECO:0000259" key="4">
    <source>
        <dbReference type="PROSITE" id="PS50102"/>
    </source>
</evidence>
<feature type="compositionally biased region" description="Basic residues" evidence="3">
    <location>
        <begin position="208"/>
        <end position="231"/>
    </location>
</feature>
<evidence type="ECO:0000313" key="6">
    <source>
        <dbReference type="Proteomes" id="UP000232323"/>
    </source>
</evidence>
<dbReference type="InterPro" id="IPR045844">
    <property type="entry name" value="RRM_Ist3-like"/>
</dbReference>
<dbReference type="CDD" id="cd12411">
    <property type="entry name" value="RRM_ist3_like"/>
    <property type="match status" value="1"/>
</dbReference>
<sequence length="379" mass="42188">MNPLTQIKNTQKATQREIALGLSDSASWHAEFKHSAYVFVGGLDYELTEGDVLAVFSQYGEIVDLNLVRDKATGKPRGFAFVAYEDQRSTNLAVDNLSGATVAGRIVRVQHVKNYKKQKAEMDGEEVPDEDPTDGRNQGTAALDGSNKERWGGASAKPAMEAPWDRGGSSTSYAALLEEARQLQAARQQAQQSMAQDERGHAGSNKDRKLKKDKKGKKEKKDKKDKRKRHNGRSDSSCSSDGEEPERKTGPVPPGDKTEHWSKEGGSRSVAAHAALRNSFGPPKPPSQKLSEVVMPSRGGEESFGRDANDVRSRQPLENKEQSRASLRGHYDEEMRGRSNSREGSGGRRERSRSKDHYKKDRKDRSRSSDRLDRTRRRP</sequence>
<dbReference type="OrthoDB" id="2573941at2759"/>
<dbReference type="PANTHER" id="PTHR45880:SF1">
    <property type="entry name" value="RNA-BINDING MOTIF PROTEIN, X-LINKED 2"/>
    <property type="match status" value="1"/>
</dbReference>
<dbReference type="Pfam" id="PF00076">
    <property type="entry name" value="RRM_1"/>
    <property type="match status" value="1"/>
</dbReference>
<proteinExistence type="predicted"/>
<gene>
    <name evidence="5" type="ORF">CEUSTIGMA_g8551.t1</name>
</gene>
<feature type="compositionally biased region" description="Basic and acidic residues" evidence="3">
    <location>
        <begin position="256"/>
        <end position="266"/>
    </location>
</feature>
<dbReference type="InterPro" id="IPR000504">
    <property type="entry name" value="RRM_dom"/>
</dbReference>
<dbReference type="EMBL" id="BEGY01000061">
    <property type="protein sequence ID" value="GAX81117.1"/>
    <property type="molecule type" value="Genomic_DNA"/>
</dbReference>
<feature type="region of interest" description="Disordered" evidence="3">
    <location>
        <begin position="117"/>
        <end position="169"/>
    </location>
</feature>
<dbReference type="PROSITE" id="PS50102">
    <property type="entry name" value="RRM"/>
    <property type="match status" value="1"/>
</dbReference>
<dbReference type="GO" id="GO:0005686">
    <property type="term" value="C:U2 snRNP"/>
    <property type="evidence" value="ECO:0007669"/>
    <property type="project" value="TreeGrafter"/>
</dbReference>
<accession>A0A250XDF2</accession>
<dbReference type="SMART" id="SM00360">
    <property type="entry name" value="RRM"/>
    <property type="match status" value="1"/>
</dbReference>
<dbReference type="GO" id="GO:0000398">
    <property type="term" value="P:mRNA splicing, via spliceosome"/>
    <property type="evidence" value="ECO:0007669"/>
    <property type="project" value="InterPro"/>
</dbReference>
<dbReference type="GO" id="GO:0071011">
    <property type="term" value="C:precatalytic spliceosome"/>
    <property type="evidence" value="ECO:0007669"/>
    <property type="project" value="TreeGrafter"/>
</dbReference>
<dbReference type="GO" id="GO:0071013">
    <property type="term" value="C:catalytic step 2 spliceosome"/>
    <property type="evidence" value="ECO:0007669"/>
    <property type="project" value="TreeGrafter"/>
</dbReference>
<dbReference type="STRING" id="1157962.A0A250XDF2"/>
<evidence type="ECO:0000256" key="3">
    <source>
        <dbReference type="SAM" id="MobiDB-lite"/>
    </source>
</evidence>
<evidence type="ECO:0000256" key="2">
    <source>
        <dbReference type="PROSITE-ProRule" id="PRU00176"/>
    </source>
</evidence>
<evidence type="ECO:0000256" key="1">
    <source>
        <dbReference type="ARBA" id="ARBA00022884"/>
    </source>
</evidence>
<dbReference type="AlphaFoldDB" id="A0A250XDF2"/>
<dbReference type="InterPro" id="IPR012677">
    <property type="entry name" value="Nucleotide-bd_a/b_plait_sf"/>
</dbReference>
<dbReference type="Gene3D" id="3.30.70.330">
    <property type="match status" value="1"/>
</dbReference>
<dbReference type="SUPFAM" id="SSF54928">
    <property type="entry name" value="RNA-binding domain, RBD"/>
    <property type="match status" value="1"/>
</dbReference>
<comment type="caution">
    <text evidence="5">The sequence shown here is derived from an EMBL/GenBank/DDBJ whole genome shotgun (WGS) entry which is preliminary data.</text>
</comment>